<keyword evidence="7" id="KW-1185">Reference proteome</keyword>
<gene>
    <name evidence="6" type="ORF">BDK61_3008</name>
</gene>
<dbReference type="InterPro" id="IPR007941">
    <property type="entry name" value="DUF726"/>
</dbReference>
<dbReference type="InterPro" id="IPR029058">
    <property type="entry name" value="AB_hydrolase_fold"/>
</dbReference>
<keyword evidence="4" id="KW-0472">Membrane</keyword>
<dbReference type="Pfam" id="PF05277">
    <property type="entry name" value="DUF726"/>
    <property type="match status" value="1"/>
</dbReference>
<evidence type="ECO:0000256" key="1">
    <source>
        <dbReference type="ARBA" id="ARBA00004141"/>
    </source>
</evidence>
<feature type="region of interest" description="Disordered" evidence="5">
    <location>
        <begin position="36"/>
        <end position="70"/>
    </location>
</feature>
<proteinExistence type="predicted"/>
<reference evidence="6 7" key="1">
    <citation type="submission" date="2018-10" db="EMBL/GenBank/DDBJ databases">
        <title>Genomic Encyclopedia of Archaeal and Bacterial Type Strains, Phase II (KMG-II): from individual species to whole genera.</title>
        <authorList>
            <person name="Goeker M."/>
        </authorList>
    </citation>
    <scope>NUCLEOTIDE SEQUENCE [LARGE SCALE GENOMIC DNA]</scope>
    <source>
        <strain evidence="6 7">DSM 11927</strain>
    </source>
</reference>
<evidence type="ECO:0000313" key="7">
    <source>
        <dbReference type="Proteomes" id="UP000268233"/>
    </source>
</evidence>
<dbReference type="EMBL" id="RBWW01000001">
    <property type="protein sequence ID" value="RKS83620.1"/>
    <property type="molecule type" value="Genomic_DNA"/>
</dbReference>
<dbReference type="AlphaFoldDB" id="A0A495R8U6"/>
<evidence type="ECO:0000256" key="4">
    <source>
        <dbReference type="ARBA" id="ARBA00023136"/>
    </source>
</evidence>
<name>A0A495R8U6_9EURY</name>
<evidence type="ECO:0000313" key="6">
    <source>
        <dbReference type="EMBL" id="RKS83620.1"/>
    </source>
</evidence>
<keyword evidence="2" id="KW-0812">Transmembrane</keyword>
<evidence type="ECO:0000256" key="3">
    <source>
        <dbReference type="ARBA" id="ARBA00022989"/>
    </source>
</evidence>
<dbReference type="GO" id="GO:0016020">
    <property type="term" value="C:membrane"/>
    <property type="evidence" value="ECO:0007669"/>
    <property type="project" value="UniProtKB-SubCell"/>
</dbReference>
<comment type="caution">
    <text evidence="6">The sequence shown here is derived from an EMBL/GenBank/DDBJ whole genome shotgun (WGS) entry which is preliminary data.</text>
</comment>
<comment type="subcellular location">
    <subcellularLocation>
        <location evidence="1">Membrane</location>
        <topology evidence="1">Multi-pass membrane protein</topology>
    </subcellularLocation>
</comment>
<organism evidence="6 7">
    <name type="scientific">Haloarcula quadrata</name>
    <dbReference type="NCBI Taxonomy" id="182779"/>
    <lineage>
        <taxon>Archaea</taxon>
        <taxon>Methanobacteriati</taxon>
        <taxon>Methanobacteriota</taxon>
        <taxon>Stenosarchaea group</taxon>
        <taxon>Halobacteria</taxon>
        <taxon>Halobacteriales</taxon>
        <taxon>Haloarculaceae</taxon>
        <taxon>Haloarcula</taxon>
    </lineage>
</organism>
<dbReference type="Proteomes" id="UP000268233">
    <property type="component" value="Unassembled WGS sequence"/>
</dbReference>
<dbReference type="Gene3D" id="3.40.50.1820">
    <property type="entry name" value="alpha/beta hydrolase"/>
    <property type="match status" value="1"/>
</dbReference>
<evidence type="ECO:0000256" key="5">
    <source>
        <dbReference type="SAM" id="MobiDB-lite"/>
    </source>
</evidence>
<dbReference type="PANTHER" id="PTHR17920">
    <property type="entry name" value="TRANSMEMBRANE AND COILED-COIL DOMAIN-CONTAINING PROTEIN 4 TMCO4"/>
    <property type="match status" value="1"/>
</dbReference>
<protein>
    <submittedName>
        <fullName evidence="6">Uncharacterized protein DUF726</fullName>
    </submittedName>
</protein>
<dbReference type="PANTHER" id="PTHR17920:SF3">
    <property type="entry name" value="TRANSMEMBRANE AND COILED-COIL DOMAIN-CONTAINING PROTEIN 4"/>
    <property type="match status" value="1"/>
</dbReference>
<sequence length="306" mass="32753">MLQRSTSCDESDRRTRRSFLKVSTGIVTAAAGIGMGDSARAGDIGGDDGDYTAPPSFPEISTRDQFTDDGELKDEYSETEYETVGDWESSRGDDDQAIVVFVHGWSLDEADATDAAYTCEVGLDENEYEGFTVGFTWDADQGEGIGWETGVDIATQNGPKLTQWVIDHVDGGGLPVRLIGHSLGARVVVEALTSLKGRERDDAVTSATLLGGAIGETAVETDEAYGDAIEYAAASFDNFHKDDDLVLSLAFSAAKWAEAVGEEGIKNPSDAPGNYTDHEVTATVEDHNSYYEPGEGCMPAVVETFQ</sequence>
<dbReference type="PROSITE" id="PS51318">
    <property type="entry name" value="TAT"/>
    <property type="match status" value="1"/>
</dbReference>
<keyword evidence="3" id="KW-1133">Transmembrane helix</keyword>
<dbReference type="InterPro" id="IPR006311">
    <property type="entry name" value="TAT_signal"/>
</dbReference>
<dbReference type="SUPFAM" id="SSF53474">
    <property type="entry name" value="alpha/beta-Hydrolases"/>
    <property type="match status" value="1"/>
</dbReference>
<evidence type="ECO:0000256" key="2">
    <source>
        <dbReference type="ARBA" id="ARBA00022692"/>
    </source>
</evidence>
<accession>A0A495R8U6</accession>